<dbReference type="AlphaFoldDB" id="A0A2B7Y674"/>
<evidence type="ECO:0000313" key="2">
    <source>
        <dbReference type="EMBL" id="PGH16609.1"/>
    </source>
</evidence>
<proteinExistence type="predicted"/>
<name>A0A2B7Y674_9EURO</name>
<organism evidence="2 3">
    <name type="scientific">Helicocarpus griseus UAMH5409</name>
    <dbReference type="NCBI Taxonomy" id="1447875"/>
    <lineage>
        <taxon>Eukaryota</taxon>
        <taxon>Fungi</taxon>
        <taxon>Dikarya</taxon>
        <taxon>Ascomycota</taxon>
        <taxon>Pezizomycotina</taxon>
        <taxon>Eurotiomycetes</taxon>
        <taxon>Eurotiomycetidae</taxon>
        <taxon>Onygenales</taxon>
        <taxon>Ajellomycetaceae</taxon>
        <taxon>Helicocarpus</taxon>
    </lineage>
</organism>
<dbReference type="PANTHER" id="PTHR46224">
    <property type="entry name" value="ANKYRIN REPEAT FAMILY PROTEIN"/>
    <property type="match status" value="1"/>
</dbReference>
<dbReference type="OrthoDB" id="426293at2759"/>
<dbReference type="InterPro" id="IPR002110">
    <property type="entry name" value="Ankyrin_rpt"/>
</dbReference>
<dbReference type="Pfam" id="PF12796">
    <property type="entry name" value="Ank_2"/>
    <property type="match status" value="1"/>
</dbReference>
<dbReference type="STRING" id="1447875.A0A2B7Y674"/>
<dbReference type="InterPro" id="IPR051616">
    <property type="entry name" value="Cul2-RING_E3_ligase_SR"/>
</dbReference>
<feature type="repeat" description="ANK" evidence="1">
    <location>
        <begin position="206"/>
        <end position="238"/>
    </location>
</feature>
<evidence type="ECO:0000256" key="1">
    <source>
        <dbReference type="PROSITE-ProRule" id="PRU00023"/>
    </source>
</evidence>
<dbReference type="SUPFAM" id="SSF48403">
    <property type="entry name" value="Ankyrin repeat"/>
    <property type="match status" value="1"/>
</dbReference>
<dbReference type="PANTHER" id="PTHR46224:SF64">
    <property type="entry name" value="IQ MOTIF AND ANKYRIN REPEAT DOMAIN-CONTAINING PROTEIN 1"/>
    <property type="match status" value="1"/>
</dbReference>
<dbReference type="Proteomes" id="UP000223968">
    <property type="component" value="Unassembled WGS sequence"/>
</dbReference>
<dbReference type="Gene3D" id="1.25.40.20">
    <property type="entry name" value="Ankyrin repeat-containing domain"/>
    <property type="match status" value="1"/>
</dbReference>
<keyword evidence="3" id="KW-1185">Reference proteome</keyword>
<keyword evidence="1" id="KW-0040">ANK repeat</keyword>
<dbReference type="Pfam" id="PF00023">
    <property type="entry name" value="Ank"/>
    <property type="match status" value="1"/>
</dbReference>
<sequence length="273" mass="30139">MDELELSSANGDLDRLQELLGSEATNYLLAPSTLRRLLKSAISAKHAHVVEFLLDQNPSYRWWEDHEYNIVRNALSAGVNIFRALMARKPDIINWHLGFGQGTTVTAAVKDNNIELLLFLLANGAKAGEPDEPPGPPLLRAVQLDREDCVGILIPHCPLECRVEALKYAVANSRSLRMIQLLVEAGTDVNYVLDPFSFYSLSMDTLDESAFHVAIRVRDEDSVRLFLEHGADWNSCDAKGVPAKAKVLQQGTDSPIFRILSSSVGFLPSAADN</sequence>
<gene>
    <name evidence="2" type="ORF">AJ79_01716</name>
</gene>
<evidence type="ECO:0000313" key="3">
    <source>
        <dbReference type="Proteomes" id="UP000223968"/>
    </source>
</evidence>
<reference evidence="2 3" key="1">
    <citation type="submission" date="2017-10" db="EMBL/GenBank/DDBJ databases">
        <title>Comparative genomics in systemic dimorphic fungi from Ajellomycetaceae.</title>
        <authorList>
            <person name="Munoz J.F."/>
            <person name="Mcewen J.G."/>
            <person name="Clay O.K."/>
            <person name="Cuomo C.A."/>
        </authorList>
    </citation>
    <scope>NUCLEOTIDE SEQUENCE [LARGE SCALE GENOMIC DNA]</scope>
    <source>
        <strain evidence="2 3">UAMH5409</strain>
    </source>
</reference>
<accession>A0A2B7Y674</accession>
<dbReference type="EMBL" id="PDNB01000016">
    <property type="protein sequence ID" value="PGH16609.1"/>
    <property type="molecule type" value="Genomic_DNA"/>
</dbReference>
<comment type="caution">
    <text evidence="2">The sequence shown here is derived from an EMBL/GenBank/DDBJ whole genome shotgun (WGS) entry which is preliminary data.</text>
</comment>
<dbReference type="SMART" id="SM00248">
    <property type="entry name" value="ANK"/>
    <property type="match status" value="4"/>
</dbReference>
<protein>
    <submittedName>
        <fullName evidence="2">Uncharacterized protein</fullName>
    </submittedName>
</protein>
<dbReference type="InterPro" id="IPR036770">
    <property type="entry name" value="Ankyrin_rpt-contain_sf"/>
</dbReference>
<dbReference type="PROSITE" id="PS50088">
    <property type="entry name" value="ANK_REPEAT"/>
    <property type="match status" value="1"/>
</dbReference>